<evidence type="ECO:0000259" key="2">
    <source>
        <dbReference type="Pfam" id="PF00561"/>
    </source>
</evidence>
<evidence type="ECO:0000313" key="4">
    <source>
        <dbReference type="Proteomes" id="UP000623678"/>
    </source>
</evidence>
<dbReference type="RefSeq" id="WP_262395828.1">
    <property type="nucleotide sequence ID" value="NZ_JACRTD010000008.1"/>
</dbReference>
<keyword evidence="4" id="KW-1185">Reference proteome</keyword>
<reference evidence="3" key="1">
    <citation type="submission" date="2020-08" db="EMBL/GenBank/DDBJ databases">
        <title>Genome public.</title>
        <authorList>
            <person name="Liu C."/>
            <person name="Sun Q."/>
        </authorList>
    </citation>
    <scope>NUCLEOTIDE SEQUENCE</scope>
    <source>
        <strain evidence="3">NSJ-64</strain>
    </source>
</reference>
<dbReference type="Gene3D" id="3.40.50.1820">
    <property type="entry name" value="alpha/beta hydrolase"/>
    <property type="match status" value="1"/>
</dbReference>
<dbReference type="EMBL" id="JACRTD010000008">
    <property type="protein sequence ID" value="MBC8586108.1"/>
    <property type="molecule type" value="Genomic_DNA"/>
</dbReference>
<comment type="caution">
    <text evidence="3">The sequence shown here is derived from an EMBL/GenBank/DDBJ whole genome shotgun (WGS) entry which is preliminary data.</text>
</comment>
<dbReference type="AlphaFoldDB" id="A0A926IIX2"/>
<evidence type="ECO:0000256" key="1">
    <source>
        <dbReference type="ARBA" id="ARBA00022801"/>
    </source>
</evidence>
<dbReference type="PANTHER" id="PTHR43798">
    <property type="entry name" value="MONOACYLGLYCEROL LIPASE"/>
    <property type="match status" value="1"/>
</dbReference>
<organism evidence="3 4">
    <name type="scientific">Youxingia wuxianensis</name>
    <dbReference type="NCBI Taxonomy" id="2763678"/>
    <lineage>
        <taxon>Bacteria</taxon>
        <taxon>Bacillati</taxon>
        <taxon>Bacillota</taxon>
        <taxon>Clostridia</taxon>
        <taxon>Eubacteriales</taxon>
        <taxon>Oscillospiraceae</taxon>
        <taxon>Youxingia</taxon>
    </lineage>
</organism>
<dbReference type="PRINTS" id="PR00412">
    <property type="entry name" value="EPOXHYDRLASE"/>
</dbReference>
<dbReference type="InterPro" id="IPR000073">
    <property type="entry name" value="AB_hydrolase_1"/>
</dbReference>
<protein>
    <submittedName>
        <fullName evidence="3">Alpha/beta hydrolase</fullName>
    </submittedName>
</protein>
<evidence type="ECO:0000313" key="3">
    <source>
        <dbReference type="EMBL" id="MBC8586108.1"/>
    </source>
</evidence>
<feature type="domain" description="AB hydrolase-1" evidence="2">
    <location>
        <begin position="24"/>
        <end position="255"/>
    </location>
</feature>
<dbReference type="Pfam" id="PF00561">
    <property type="entry name" value="Abhydrolase_1"/>
    <property type="match status" value="1"/>
</dbReference>
<dbReference type="InterPro" id="IPR000639">
    <property type="entry name" value="Epox_hydrolase-like"/>
</dbReference>
<dbReference type="InterPro" id="IPR050266">
    <property type="entry name" value="AB_hydrolase_sf"/>
</dbReference>
<dbReference type="GO" id="GO:0016020">
    <property type="term" value="C:membrane"/>
    <property type="evidence" value="ECO:0007669"/>
    <property type="project" value="TreeGrafter"/>
</dbReference>
<gene>
    <name evidence="3" type="ORF">H8705_10990</name>
</gene>
<dbReference type="GO" id="GO:0016787">
    <property type="term" value="F:hydrolase activity"/>
    <property type="evidence" value="ECO:0007669"/>
    <property type="project" value="UniProtKB-KW"/>
</dbReference>
<dbReference type="InterPro" id="IPR029058">
    <property type="entry name" value="AB_hydrolase_fold"/>
</dbReference>
<accession>A0A926IIX2</accession>
<dbReference type="SUPFAM" id="SSF53474">
    <property type="entry name" value="alpha/beta-Hydrolases"/>
    <property type="match status" value="1"/>
</dbReference>
<dbReference type="Proteomes" id="UP000623678">
    <property type="component" value="Unassembled WGS sequence"/>
</dbReference>
<keyword evidence="1 3" id="KW-0378">Hydrolase</keyword>
<dbReference type="PRINTS" id="PR00111">
    <property type="entry name" value="ABHYDROLASE"/>
</dbReference>
<sequence length="269" mass="30433">MLFVKSDNNVKIAVEDLSCKSKRAIVMVHGWPLNNKIYEYQKNLLVEQGWRVVTLDLRGFGKSDAPTWGYSYNQMATDLYHVVSRLNLSNFVLAGFSMGGAIVLRYMGLYNGYGVSKLILLAAAAPSFTKRCDFPYGNSKQDIDQLICQIKSDRPKFAADFTQKLFVSPKSPQVLDWLKEISLAASPIATIQTAIALREEDGREDLKKVCVPTAIFHGMKDMIVPFELGLIQHKEIENSLLYAFENSGHGIFYDELESFNQYFLSFLEK</sequence>
<proteinExistence type="predicted"/>
<name>A0A926IIX2_9FIRM</name>
<dbReference type="PANTHER" id="PTHR43798:SF31">
    <property type="entry name" value="AB HYDROLASE SUPERFAMILY PROTEIN YCLE"/>
    <property type="match status" value="1"/>
</dbReference>